<dbReference type="PROSITE" id="PS00683">
    <property type="entry name" value="RHODANESE_2"/>
    <property type="match status" value="1"/>
</dbReference>
<dbReference type="Pfam" id="PF00581">
    <property type="entry name" value="Rhodanese"/>
    <property type="match status" value="2"/>
</dbReference>
<dbReference type="PROSITE" id="PS00380">
    <property type="entry name" value="RHODANESE_1"/>
    <property type="match status" value="1"/>
</dbReference>
<keyword evidence="5" id="KW-0670">Pyruvate</keyword>
<dbReference type="InterPro" id="IPR036873">
    <property type="entry name" value="Rhodanese-like_dom_sf"/>
</dbReference>
<dbReference type="PROSITE" id="PS50206">
    <property type="entry name" value="RHODANESE_3"/>
    <property type="match status" value="2"/>
</dbReference>
<dbReference type="Proteomes" id="UP000035932">
    <property type="component" value="Unassembled WGS sequence"/>
</dbReference>
<proteinExistence type="predicted"/>
<protein>
    <recommendedName>
        <fullName evidence="3">Sulfurtransferase</fullName>
    </recommendedName>
</protein>
<dbReference type="PANTHER" id="PTHR11364:SF27">
    <property type="entry name" value="SULFURTRANSFERASE"/>
    <property type="match status" value="1"/>
</dbReference>
<dbReference type="InterPro" id="IPR001307">
    <property type="entry name" value="Thiosulphate_STrfase_CS"/>
</dbReference>
<dbReference type="CDD" id="cd01448">
    <property type="entry name" value="TST_Repeat_1"/>
    <property type="match status" value="1"/>
</dbReference>
<evidence type="ECO:0000256" key="1">
    <source>
        <dbReference type="ARBA" id="ARBA00022679"/>
    </source>
</evidence>
<evidence type="ECO:0000313" key="5">
    <source>
        <dbReference type="EMBL" id="KMO96470.1"/>
    </source>
</evidence>
<evidence type="ECO:0000313" key="6">
    <source>
        <dbReference type="Proteomes" id="UP000035932"/>
    </source>
</evidence>
<dbReference type="RefSeq" id="WP_048477596.1">
    <property type="nucleotide sequence ID" value="NZ_JBIRUD010000005.1"/>
</dbReference>
<dbReference type="EMBL" id="LFML01000068">
    <property type="protein sequence ID" value="KMO96470.1"/>
    <property type="molecule type" value="Genomic_DNA"/>
</dbReference>
<keyword evidence="6" id="KW-1185">Reference proteome</keyword>
<dbReference type="InterPro" id="IPR045078">
    <property type="entry name" value="TST/MPST-like"/>
</dbReference>
<dbReference type="SUPFAM" id="SSF52821">
    <property type="entry name" value="Rhodanese/Cell cycle control phosphatase"/>
    <property type="match status" value="2"/>
</dbReference>
<dbReference type="OrthoDB" id="9770030at2"/>
<feature type="domain" description="Rhodanese" evidence="4">
    <location>
        <begin position="167"/>
        <end position="278"/>
    </location>
</feature>
<dbReference type="CDD" id="cd01449">
    <property type="entry name" value="TST_Repeat_2"/>
    <property type="match status" value="1"/>
</dbReference>
<keyword evidence="1 3" id="KW-0808">Transferase</keyword>
<organism evidence="5 6">
    <name type="scientific">Streptomyces roseus</name>
    <dbReference type="NCBI Taxonomy" id="66430"/>
    <lineage>
        <taxon>Bacteria</taxon>
        <taxon>Bacillati</taxon>
        <taxon>Actinomycetota</taxon>
        <taxon>Actinomycetes</taxon>
        <taxon>Kitasatosporales</taxon>
        <taxon>Streptomycetaceae</taxon>
        <taxon>Streptomyces</taxon>
    </lineage>
</organism>
<evidence type="ECO:0000256" key="2">
    <source>
        <dbReference type="ARBA" id="ARBA00022737"/>
    </source>
</evidence>
<gene>
    <name evidence="5" type="ORF">ACS04_17720</name>
</gene>
<evidence type="ECO:0000256" key="3">
    <source>
        <dbReference type="RuleBase" id="RU000507"/>
    </source>
</evidence>
<dbReference type="InterPro" id="IPR001763">
    <property type="entry name" value="Rhodanese-like_dom"/>
</dbReference>
<reference evidence="5 6" key="1">
    <citation type="submission" date="2015-06" db="EMBL/GenBank/DDBJ databases">
        <title>Recapitulation of the evolution of biosynthetic gene clusters reveals hidden chemical diversity on bacterial genomes.</title>
        <authorList>
            <person name="Cruz-Morales P."/>
            <person name="Martinez-Guerrero C."/>
            <person name="Morales-Escalante M.A."/>
            <person name="Yanez-Guerra L.A."/>
            <person name="Kopp J.F."/>
            <person name="Feldmann J."/>
            <person name="Ramos-Aboites H.E."/>
            <person name="Barona-Gomez F."/>
        </authorList>
    </citation>
    <scope>NUCLEOTIDE SEQUENCE [LARGE SCALE GENOMIC DNA]</scope>
    <source>
        <strain evidence="5 6">ATCC 31245</strain>
    </source>
</reference>
<evidence type="ECO:0000259" key="4">
    <source>
        <dbReference type="PROSITE" id="PS50206"/>
    </source>
</evidence>
<dbReference type="AlphaFoldDB" id="A0A0J6XK45"/>
<comment type="caution">
    <text evidence="5">The sequence shown here is derived from an EMBL/GenBank/DDBJ whole genome shotgun (WGS) entry which is preliminary data.</text>
</comment>
<feature type="domain" description="Rhodanese" evidence="4">
    <location>
        <begin position="22"/>
        <end position="139"/>
    </location>
</feature>
<dbReference type="GO" id="GO:0004792">
    <property type="term" value="F:thiosulfate-cyanide sulfurtransferase activity"/>
    <property type="evidence" value="ECO:0007669"/>
    <property type="project" value="InterPro"/>
</dbReference>
<dbReference type="PATRIC" id="fig|66430.4.peg.6259"/>
<keyword evidence="2" id="KW-0677">Repeat</keyword>
<dbReference type="PANTHER" id="PTHR11364">
    <property type="entry name" value="THIOSULFATE SULFERTANSFERASE"/>
    <property type="match status" value="1"/>
</dbReference>
<dbReference type="Gene3D" id="3.40.250.10">
    <property type="entry name" value="Rhodanese-like domain"/>
    <property type="match status" value="2"/>
</dbReference>
<accession>A0A0J6XK45</accession>
<dbReference type="STRING" id="66430.ACS04_17720"/>
<dbReference type="SMART" id="SM00450">
    <property type="entry name" value="RHOD"/>
    <property type="match status" value="2"/>
</dbReference>
<sequence length="284" mass="28966">MTENPAPSAIVSAAELMAELAGSRPPVLLDVRWQLGGPNLRSAYDAGHLPGAVYVDLDRELAGPPGSGGRHPLPQTEEFGAVMRRAGVSADAPVVVYDGGQGWAAARAWWLLRWTGHTDVRVLDGGLAAWTAAGGPVTEDAVTVTEGDFKPNPGAVGLLDADAAAALARDGILLDARAGERYRGEIEPIDRVGGHIPGAVSAPTTENVDADGKFLAADALRARFTGLGVSGAAPVGVYCGSGVSGAHEVLALEVAGISAALYAGSWSEWSADPARPVATGPDPQ</sequence>
<name>A0A0J6XK45_9ACTN</name>